<evidence type="ECO:0000313" key="2">
    <source>
        <dbReference type="EMBL" id="BDG72824.1"/>
    </source>
</evidence>
<dbReference type="PROSITE" id="PS51257">
    <property type="entry name" value="PROKAR_LIPOPROTEIN"/>
    <property type="match status" value="1"/>
</dbReference>
<keyword evidence="1" id="KW-0732">Signal</keyword>
<feature type="signal peptide" evidence="1">
    <location>
        <begin position="1"/>
        <end position="28"/>
    </location>
</feature>
<dbReference type="EMBL" id="AP025637">
    <property type="protein sequence ID" value="BDG72824.1"/>
    <property type="molecule type" value="Genomic_DNA"/>
</dbReference>
<reference evidence="2 3" key="1">
    <citation type="journal article" date="2016" name="Microbes Environ.">
        <title>Phylogenetically diverse aerobic anoxygenic phototrophic bacteria isolated from epilithic biofilms in Tama river, Japan.</title>
        <authorList>
            <person name="Hirose S."/>
            <person name="Matsuura K."/>
            <person name="Haruta S."/>
        </authorList>
    </citation>
    <scope>NUCLEOTIDE SEQUENCE [LARGE SCALE GENOMIC DNA]</scope>
    <source>
        <strain evidence="2 3">S08</strain>
    </source>
</reference>
<gene>
    <name evidence="2" type="ORF">Rmf_27530</name>
</gene>
<name>A0ABM7Y3Z9_9PROT</name>
<evidence type="ECO:0000313" key="3">
    <source>
        <dbReference type="Proteomes" id="UP000831327"/>
    </source>
</evidence>
<dbReference type="RefSeq" id="WP_244407010.1">
    <property type="nucleotide sequence ID" value="NZ_AP025637.1"/>
</dbReference>
<evidence type="ECO:0000256" key="1">
    <source>
        <dbReference type="SAM" id="SignalP"/>
    </source>
</evidence>
<keyword evidence="3" id="KW-1185">Reference proteome</keyword>
<accession>A0ABM7Y3Z9</accession>
<dbReference type="Proteomes" id="UP000831327">
    <property type="component" value="Chromosome"/>
</dbReference>
<protein>
    <submittedName>
        <fullName evidence="2">Uncharacterized protein</fullName>
    </submittedName>
</protein>
<feature type="chain" id="PRO_5047119072" evidence="1">
    <location>
        <begin position="29"/>
        <end position="119"/>
    </location>
</feature>
<organism evidence="2 3">
    <name type="scientific">Roseomonas fluvialis</name>
    <dbReference type="NCBI Taxonomy" id="1750527"/>
    <lineage>
        <taxon>Bacteria</taxon>
        <taxon>Pseudomonadati</taxon>
        <taxon>Pseudomonadota</taxon>
        <taxon>Alphaproteobacteria</taxon>
        <taxon>Acetobacterales</taxon>
        <taxon>Roseomonadaceae</taxon>
        <taxon>Roseomonas</taxon>
    </lineage>
</organism>
<sequence length="119" mass="12950">MTSLARRLGLAAVLSVLTASLAPTPAAAQGCNTTVRFLNQTNRTVQQLFYNPSSTSNWGPDRLGANVMRPGQVYSVRLSQAAPYDFRFVLDNGYAAEARRVNVCAVSELIATPQGLRYR</sequence>
<proteinExistence type="predicted"/>